<reference evidence="7" key="1">
    <citation type="journal article" date="2019" name="Int. J. Syst. Evol. Microbiol.">
        <title>The Global Catalogue of Microorganisms (GCM) 10K type strain sequencing project: providing services to taxonomists for standard genome sequencing and annotation.</title>
        <authorList>
            <consortium name="The Broad Institute Genomics Platform"/>
            <consortium name="The Broad Institute Genome Sequencing Center for Infectious Disease"/>
            <person name="Wu L."/>
            <person name="Ma J."/>
        </authorList>
    </citation>
    <scope>NUCLEOTIDE SEQUENCE [LARGE SCALE GENOMIC DNA]</scope>
    <source>
        <strain evidence="7">JCM 18298</strain>
    </source>
</reference>
<evidence type="ECO:0000256" key="1">
    <source>
        <dbReference type="ARBA" id="ARBA00022741"/>
    </source>
</evidence>
<proteinExistence type="predicted"/>
<dbReference type="InterPro" id="IPR013126">
    <property type="entry name" value="Hsp_70_fam"/>
</dbReference>
<keyword evidence="3" id="KW-0143">Chaperone</keyword>
<keyword evidence="7" id="KW-1185">Reference proteome</keyword>
<keyword evidence="2" id="KW-0067">ATP-binding</keyword>
<gene>
    <name evidence="6" type="ORF">GCM10023318_58360</name>
</gene>
<keyword evidence="5" id="KW-0472">Membrane</keyword>
<keyword evidence="5" id="KW-1133">Transmembrane helix</keyword>
<dbReference type="Proteomes" id="UP001500603">
    <property type="component" value="Unassembled WGS sequence"/>
</dbReference>
<evidence type="ECO:0000256" key="5">
    <source>
        <dbReference type="SAM" id="Phobius"/>
    </source>
</evidence>
<protein>
    <recommendedName>
        <fullName evidence="8">Molecular chaperone</fullName>
    </recommendedName>
</protein>
<evidence type="ECO:0008006" key="8">
    <source>
        <dbReference type="Google" id="ProtNLM"/>
    </source>
</evidence>
<dbReference type="InterPro" id="IPR043129">
    <property type="entry name" value="ATPase_NBD"/>
</dbReference>
<feature type="region of interest" description="Disordered" evidence="4">
    <location>
        <begin position="336"/>
        <end position="358"/>
    </location>
</feature>
<evidence type="ECO:0000256" key="3">
    <source>
        <dbReference type="ARBA" id="ARBA00023186"/>
    </source>
</evidence>
<evidence type="ECO:0000313" key="7">
    <source>
        <dbReference type="Proteomes" id="UP001500603"/>
    </source>
</evidence>
<evidence type="ECO:0000256" key="4">
    <source>
        <dbReference type="SAM" id="MobiDB-lite"/>
    </source>
</evidence>
<dbReference type="Gene3D" id="3.30.420.40">
    <property type="match status" value="2"/>
</dbReference>
<dbReference type="SUPFAM" id="SSF53067">
    <property type="entry name" value="Actin-like ATPase domain"/>
    <property type="match status" value="1"/>
</dbReference>
<organism evidence="6 7">
    <name type="scientific">Nocardia callitridis</name>
    <dbReference type="NCBI Taxonomy" id="648753"/>
    <lineage>
        <taxon>Bacteria</taxon>
        <taxon>Bacillati</taxon>
        <taxon>Actinomycetota</taxon>
        <taxon>Actinomycetes</taxon>
        <taxon>Mycobacteriales</taxon>
        <taxon>Nocardiaceae</taxon>
        <taxon>Nocardia</taxon>
    </lineage>
</organism>
<evidence type="ECO:0000313" key="6">
    <source>
        <dbReference type="EMBL" id="GAA5068232.1"/>
    </source>
</evidence>
<feature type="compositionally biased region" description="Polar residues" evidence="4">
    <location>
        <begin position="336"/>
        <end position="350"/>
    </location>
</feature>
<keyword evidence="5" id="KW-0812">Transmembrane</keyword>
<dbReference type="Pfam" id="PF00012">
    <property type="entry name" value="HSP70"/>
    <property type="match status" value="1"/>
</dbReference>
<sequence>MVLVLGVSAGAGSARAVLTHSDQPHLPPIDQCQVPRRVGGAIDEPVFEAIRRMRGAAAKRDELITATAVTCRCAEHAESIRITAGHRDLLLVDEPLAQLRYLRFTGQLPHTGSVILYDLGSSGLTITHADCRTDTVLAVRRSTVLGGDGYDALLRGQLAREGVIADQPTSRRHREELSSARVITAWDTDTGSRAVLTRNDLAALRSTGLRHSVSIVRELVEESGSTLQAVVLLGGCLRDPTLRTALADRFGVPIVYDSDPDTVSARGAVLLAAQRHPDVRMNRVCGATPPPGSALSELSGSIVAPVVGRRKLVAAVAVTVALAATIAGLLAAQRNSDQPSGRISVPTQIVDTAPTPPR</sequence>
<comment type="caution">
    <text evidence="6">The sequence shown here is derived from an EMBL/GenBank/DDBJ whole genome shotgun (WGS) entry which is preliminary data.</text>
</comment>
<evidence type="ECO:0000256" key="2">
    <source>
        <dbReference type="ARBA" id="ARBA00022840"/>
    </source>
</evidence>
<accession>A0ABP9L2T3</accession>
<feature type="transmembrane region" description="Helical" evidence="5">
    <location>
        <begin position="312"/>
        <end position="332"/>
    </location>
</feature>
<dbReference type="Gene3D" id="3.90.640.10">
    <property type="entry name" value="Actin, Chain A, domain 4"/>
    <property type="match status" value="1"/>
</dbReference>
<keyword evidence="1" id="KW-0547">Nucleotide-binding</keyword>
<name>A0ABP9L2T3_9NOCA</name>
<dbReference type="RefSeq" id="WP_345499517.1">
    <property type="nucleotide sequence ID" value="NZ_BAABJM010000008.1"/>
</dbReference>
<dbReference type="EMBL" id="BAABJM010000008">
    <property type="protein sequence ID" value="GAA5068232.1"/>
    <property type="molecule type" value="Genomic_DNA"/>
</dbReference>